<keyword evidence="13" id="KW-1185">Reference proteome</keyword>
<dbReference type="eggNOG" id="COG1621">
    <property type="taxonomic scope" value="Bacteria"/>
</dbReference>
<dbReference type="Pfam" id="PF00251">
    <property type="entry name" value="Glyco_hydro_32N"/>
    <property type="match status" value="1"/>
</dbReference>
<dbReference type="GO" id="GO:0005737">
    <property type="term" value="C:cytoplasm"/>
    <property type="evidence" value="ECO:0007669"/>
    <property type="project" value="UniProtKB-SubCell"/>
</dbReference>
<comment type="caution">
    <text evidence="12">The sequence shown here is derived from an EMBL/GenBank/DDBJ whole genome shotgun (WGS) entry which is preliminary data.</text>
</comment>
<gene>
    <name evidence="12" type="ORF">HMPREF9156_00822</name>
</gene>
<evidence type="ECO:0000313" key="12">
    <source>
        <dbReference type="EMBL" id="EJD64947.1"/>
    </source>
</evidence>
<proteinExistence type="inferred from homology"/>
<evidence type="ECO:0000256" key="7">
    <source>
        <dbReference type="ARBA" id="ARBA00033367"/>
    </source>
</evidence>
<keyword evidence="9" id="KW-0963">Cytoplasm</keyword>
<organism evidence="12 13">
    <name type="scientific">Scardovia wiggsiae F0424</name>
    <dbReference type="NCBI Taxonomy" id="857290"/>
    <lineage>
        <taxon>Bacteria</taxon>
        <taxon>Bacillati</taxon>
        <taxon>Actinomycetota</taxon>
        <taxon>Actinomycetes</taxon>
        <taxon>Bifidobacteriales</taxon>
        <taxon>Bifidobacteriaceae</taxon>
        <taxon>Scardovia</taxon>
    </lineage>
</organism>
<name>J0LMC3_9BIFI</name>
<reference evidence="12 13" key="1">
    <citation type="submission" date="2012-01" db="EMBL/GenBank/DDBJ databases">
        <title>The Genome Sequence of Scardovia wiggsiae F0424.</title>
        <authorList>
            <consortium name="The Broad Institute Genome Sequencing Platform"/>
            <person name="Earl A."/>
            <person name="Ward D."/>
            <person name="Feldgarden M."/>
            <person name="Gevers D."/>
            <person name="Izard J."/>
            <person name="Ganesan A."/>
            <person name="Baranova O.V."/>
            <person name="Blanton J.M."/>
            <person name="Tanner A.C."/>
            <person name="Mathney J."/>
            <person name="Dewhirst F.E."/>
            <person name="Young S.K."/>
            <person name="Zeng Q."/>
            <person name="Gargeya S."/>
            <person name="Fitzgerald M."/>
            <person name="Haas B."/>
            <person name="Abouelleil A."/>
            <person name="Alvarado L."/>
            <person name="Arachchi H.M."/>
            <person name="Berlin A."/>
            <person name="Chapman S.B."/>
            <person name="Gearin G."/>
            <person name="Goldberg J."/>
            <person name="Griggs A."/>
            <person name="Gujja S."/>
            <person name="Hansen M."/>
            <person name="Heiman D."/>
            <person name="Howarth C."/>
            <person name="Larimer J."/>
            <person name="Lui A."/>
            <person name="MacDonald P.J.P."/>
            <person name="McCowen C."/>
            <person name="Montmayeur A."/>
            <person name="Murphy C."/>
            <person name="Neiman D."/>
            <person name="Pearson M."/>
            <person name="Priest M."/>
            <person name="Roberts A."/>
            <person name="Saif S."/>
            <person name="Shea T."/>
            <person name="Sisk P."/>
            <person name="Stolte C."/>
            <person name="Sykes S."/>
            <person name="Wortman J."/>
            <person name="Nusbaum C."/>
            <person name="Birren B."/>
        </authorList>
    </citation>
    <scope>NUCLEOTIDE SEQUENCE [LARGE SCALE GENOMIC DNA]</scope>
    <source>
        <strain evidence="12 13">F0424</strain>
    </source>
</reference>
<dbReference type="Gene3D" id="2.115.10.20">
    <property type="entry name" value="Glycosyl hydrolase domain, family 43"/>
    <property type="match status" value="1"/>
</dbReference>
<dbReference type="InterPro" id="IPR051214">
    <property type="entry name" value="GH32_Enzymes"/>
</dbReference>
<evidence type="ECO:0000256" key="1">
    <source>
        <dbReference type="ARBA" id="ARBA00004914"/>
    </source>
</evidence>
<dbReference type="InterPro" id="IPR006232">
    <property type="entry name" value="Suc6P_hydrolase"/>
</dbReference>
<keyword evidence="5 8" id="KW-0378">Hydrolase</keyword>
<feature type="domain" description="Glycosyl hydrolase family 32 C-terminal" evidence="11">
    <location>
        <begin position="355"/>
        <end position="507"/>
    </location>
</feature>
<evidence type="ECO:0000256" key="2">
    <source>
        <dbReference type="ARBA" id="ARBA00009902"/>
    </source>
</evidence>
<keyword evidence="6 8" id="KW-0326">Glycosidase</keyword>
<dbReference type="OrthoDB" id="9776657at2"/>
<dbReference type="InterPro" id="IPR001362">
    <property type="entry name" value="Glyco_hydro_32"/>
</dbReference>
<dbReference type="EC" id="3.2.1.26" evidence="3 8"/>
<dbReference type="SMART" id="SM00640">
    <property type="entry name" value="Glyco_32"/>
    <property type="match status" value="1"/>
</dbReference>
<dbReference type="SUPFAM" id="SSF49899">
    <property type="entry name" value="Concanavalin A-like lectins/glucanases"/>
    <property type="match status" value="1"/>
</dbReference>
<comment type="similarity">
    <text evidence="2 8">Belongs to the glycosyl hydrolase 32 family.</text>
</comment>
<dbReference type="Gene3D" id="2.60.120.560">
    <property type="entry name" value="Exo-inulinase, domain 1"/>
    <property type="match status" value="1"/>
</dbReference>
<dbReference type="CDD" id="cd08996">
    <property type="entry name" value="GH32_FFase"/>
    <property type="match status" value="1"/>
</dbReference>
<dbReference type="InterPro" id="IPR023296">
    <property type="entry name" value="Glyco_hydro_beta-prop_sf"/>
</dbReference>
<evidence type="ECO:0000259" key="11">
    <source>
        <dbReference type="Pfam" id="PF08244"/>
    </source>
</evidence>
<dbReference type="InterPro" id="IPR013320">
    <property type="entry name" value="ConA-like_dom_sf"/>
</dbReference>
<dbReference type="EMBL" id="AGZS01000003">
    <property type="protein sequence ID" value="EJD64947.1"/>
    <property type="molecule type" value="Genomic_DNA"/>
</dbReference>
<feature type="domain" description="Glycosyl hydrolase family 32 N-terminal" evidence="10">
    <location>
        <begin position="37"/>
        <end position="348"/>
    </location>
</feature>
<dbReference type="NCBIfam" id="TIGR01322">
    <property type="entry name" value="scrB_fam"/>
    <property type="match status" value="1"/>
</dbReference>
<accession>J0LMC3</accession>
<evidence type="ECO:0000256" key="8">
    <source>
        <dbReference type="RuleBase" id="RU362110"/>
    </source>
</evidence>
<comment type="catalytic activity">
    <reaction evidence="8">
        <text>Hydrolysis of terminal non-reducing beta-D-fructofuranoside residues in beta-D-fructofuranosides.</text>
        <dbReference type="EC" id="3.2.1.26"/>
    </reaction>
</comment>
<dbReference type="HOGENOM" id="CLU_001528_7_0_11"/>
<dbReference type="Proteomes" id="UP000006415">
    <property type="component" value="Unassembled WGS sequence"/>
</dbReference>
<dbReference type="GO" id="GO:0005985">
    <property type="term" value="P:sucrose metabolic process"/>
    <property type="evidence" value="ECO:0007669"/>
    <property type="project" value="UniProtKB-UniPathway"/>
</dbReference>
<evidence type="ECO:0000313" key="13">
    <source>
        <dbReference type="Proteomes" id="UP000006415"/>
    </source>
</evidence>
<evidence type="ECO:0000256" key="3">
    <source>
        <dbReference type="ARBA" id="ARBA00012758"/>
    </source>
</evidence>
<dbReference type="SUPFAM" id="SSF75005">
    <property type="entry name" value="Arabinanase/levansucrase/invertase"/>
    <property type="match status" value="1"/>
</dbReference>
<dbReference type="GO" id="GO:0004564">
    <property type="term" value="F:beta-fructofuranosidase activity"/>
    <property type="evidence" value="ECO:0007669"/>
    <property type="project" value="UniProtKB-EC"/>
</dbReference>
<dbReference type="Pfam" id="PF08244">
    <property type="entry name" value="Glyco_hydro_32C"/>
    <property type="match status" value="1"/>
</dbReference>
<evidence type="ECO:0000256" key="9">
    <source>
        <dbReference type="RuleBase" id="RU365015"/>
    </source>
</evidence>
<dbReference type="RefSeq" id="WP_007147886.1">
    <property type="nucleotide sequence ID" value="NZ_AKCI01000001.1"/>
</dbReference>
<dbReference type="UniPathway" id="UPA00238"/>
<dbReference type="AlphaFoldDB" id="J0LMC3"/>
<comment type="pathway">
    <text evidence="1 9">Glycan biosynthesis; sucrose metabolism.</text>
</comment>
<keyword evidence="9" id="KW-0119">Carbohydrate metabolism</keyword>
<sequence length="515" mass="57702">MDTDHVNKDHAQALIRAEAGVAALAARRSDRWYPQFHIASDGGWINDPNGLCYYHGRWHVFYQLHPYGTQWGPMHWGHVSSEDMVTWRREPVVLAPSLDQDRDGVFSGSAVIGDDGRLRLFYTGNITLQQRDENHAEELYEAQMLAEAQDDDARVFTKRGVVVAFPEGAVHSDFRDPKVWKQDGYWYMIIGARSARERGQIWLYTSQDLVSWGFSRVLYEHPDPDVYMLECPDFFALCSDSGGMKWVLCFSAMGSKPCGFMNRNANNAGYMIGTWEPDGCFQPETGFRLWDWGHNFYAPQSFEGPDSRRIMYGWMSPEASGPVPVQEDGWCGNLTLPRELTLDKDGSIRITPVKETEALRTSQYKFGRTSLGAEEQLVVAEESAGTEIEMVIDLSRSTAERCGLKVHAGGQGSYTYIAYDDQIQRIVVDRQAAAEGGRGYRAAPLSSESLSSGKVALRVFIDRGCVEAYINNGEQVMSSFSYPVEGPGKSILLAERGTMEIESLTVHRLKGIGLS</sequence>
<dbReference type="InterPro" id="IPR013189">
    <property type="entry name" value="Glyco_hydro_32_C"/>
</dbReference>
<comment type="function">
    <text evidence="9">Enables the bacterium to metabolize sucrose as a sole carbon source.</text>
</comment>
<dbReference type="PANTHER" id="PTHR43101">
    <property type="entry name" value="BETA-FRUCTOSIDASE"/>
    <property type="match status" value="1"/>
</dbReference>
<evidence type="ECO:0000256" key="4">
    <source>
        <dbReference type="ARBA" id="ARBA00019623"/>
    </source>
</evidence>
<dbReference type="InterPro" id="IPR013148">
    <property type="entry name" value="Glyco_hydro_32_N"/>
</dbReference>
<dbReference type="STRING" id="857290.HMPREF9156_00822"/>
<evidence type="ECO:0000259" key="10">
    <source>
        <dbReference type="Pfam" id="PF00251"/>
    </source>
</evidence>
<comment type="subcellular location">
    <subcellularLocation>
        <location evidence="9">Cytoplasm</location>
    </subcellularLocation>
</comment>
<protein>
    <recommendedName>
        <fullName evidence="4 8">Sucrose-6-phosphate hydrolase</fullName>
        <ecNumber evidence="3 8">3.2.1.26</ecNumber>
    </recommendedName>
    <alternativeName>
        <fullName evidence="7 9">Invertase</fullName>
    </alternativeName>
</protein>
<evidence type="ECO:0000256" key="6">
    <source>
        <dbReference type="ARBA" id="ARBA00023295"/>
    </source>
</evidence>
<dbReference type="PANTHER" id="PTHR43101:SF1">
    <property type="entry name" value="BETA-FRUCTOSIDASE"/>
    <property type="match status" value="1"/>
</dbReference>
<evidence type="ECO:0000256" key="5">
    <source>
        <dbReference type="ARBA" id="ARBA00022801"/>
    </source>
</evidence>